<dbReference type="OrthoDB" id="10258955at2759"/>
<keyword evidence="2" id="KW-0812">Transmembrane</keyword>
<evidence type="ECO:0000259" key="3">
    <source>
        <dbReference type="Pfam" id="PF01979"/>
    </source>
</evidence>
<dbReference type="InterPro" id="IPR011059">
    <property type="entry name" value="Metal-dep_hydrolase_composite"/>
</dbReference>
<keyword evidence="2" id="KW-0472">Membrane</keyword>
<feature type="compositionally biased region" description="Polar residues" evidence="1">
    <location>
        <begin position="8"/>
        <end position="27"/>
    </location>
</feature>
<dbReference type="AlphaFoldDB" id="A0A1C7N5K5"/>
<feature type="transmembrane region" description="Helical" evidence="2">
    <location>
        <begin position="32"/>
        <end position="50"/>
    </location>
</feature>
<keyword evidence="2" id="KW-1133">Transmembrane helix</keyword>
<evidence type="ECO:0000256" key="1">
    <source>
        <dbReference type="SAM" id="MobiDB-lite"/>
    </source>
</evidence>
<feature type="domain" description="Amidohydrolase 3" evidence="4">
    <location>
        <begin position="814"/>
        <end position="993"/>
    </location>
</feature>
<dbReference type="PANTHER" id="PTHR43135">
    <property type="entry name" value="ALPHA-D-RIBOSE 1-METHYLPHOSPHONATE 5-TRIPHOSPHATE DIPHOSPHATASE"/>
    <property type="match status" value="1"/>
</dbReference>
<protein>
    <recommendedName>
        <fullName evidence="7">Amidohydrolase-related domain-containing protein</fullName>
    </recommendedName>
</protein>
<dbReference type="InParanoid" id="A0A1C7N5K5"/>
<dbReference type="InterPro" id="IPR051781">
    <property type="entry name" value="Metallo-dep_Hydrolase"/>
</dbReference>
<accession>A0A1C7N5K5</accession>
<evidence type="ECO:0000313" key="5">
    <source>
        <dbReference type="EMBL" id="OBZ84380.1"/>
    </source>
</evidence>
<dbReference type="InterPro" id="IPR032466">
    <property type="entry name" value="Metal_Hydrolase"/>
</dbReference>
<dbReference type="Gene3D" id="3.20.20.140">
    <property type="entry name" value="Metal-dependent hydrolases"/>
    <property type="match status" value="2"/>
</dbReference>
<sequence>MNQRRNKSSTEPLLNTPSYHGRQKSNQKTTRLVLIASALALFGSSCIYLSHKLPTILLPTDTLKTQGLWQQDPPAVTPGISARSFEHGLAQCQFNLDRAQAKTNTTRVRHRNPRRAPEAHDTLIEHAHIWLGDRYLEDGQIYLRQGLIAAVGHDLDVPKGIRRLDAEGRVVTPGLIDMHSHMTVDSLNGLSASDDTNEMTHPTTPYVRVIDALSPTDPAIKLVASGGITTSLILPGSGNLIGGEAAVIKLRPVPTLSNQDMLVSAGSEEEDQEIHWRFMKMACGENPKAFYGPVRKQMPSTRLGEAYLFRRSFEKAQTLMRQQDDWCDAAYRLSKTDKTMRLAEPYPEDLKLESLVALLRKQVNLNVHCYLPQDFEAMIRHSIEFDFEIAAFHHALSAWQVPEIIKRAKNNITIATFADMWGYKAEAMDQNVHAPKILDAAGIPVAFKSDHPVISARDLLFEAQKAYHYGFDEHKALQALTTVPATSLKLNHRIGSIAVGKDADLVIWERHPLRLGARPTHVFVDGAELDFQASWTKSVSEQPQEKMTTQKTSKSHHVLPSLSNSTMRLEDHGLDNPHLFSDACHSGVSSFVLRNISQIYMNASSTLHAPDGQGLYLVVDQGQIRCLGVSCDRDSVDWPVSSPVFNMGGAVILPGIVSMGVPLGLFEVQSEDATYDGVVKKDASTSEEVVRAVDGLKLNGLRLQKAYKAGKYLEDLKYRHKSTQYLCSGVTTAIAQPVTYESLIPGLSVGFRTGTENSILDAQALIKEEAALNFVIQHGSVTYILLTSTGLTVSQQIAKIRDLLISNIHKDTKTNVFARAAQGQLPIVVQVDDKDEIASLLRLKQTIQQDHQRDLQLVILGGSESYLLADHLNRLQVPVILMPARCFPSTWQSRLCLAGPPVTPWNALDILIQHGVQVGLGSTDPDNGDARNLIWEAGWNLAHNTQLTPSQAVGLVTWNMADILGLPEIGQLREGGPAEFVAYNNNPFQFGTQVLMVHGGGRSGPTCFPQQV</sequence>
<evidence type="ECO:0008006" key="7">
    <source>
        <dbReference type="Google" id="ProtNLM"/>
    </source>
</evidence>
<dbReference type="Proteomes" id="UP000093000">
    <property type="component" value="Unassembled WGS sequence"/>
</dbReference>
<comment type="caution">
    <text evidence="5">The sequence shown here is derived from an EMBL/GenBank/DDBJ whole genome shotgun (WGS) entry which is preliminary data.</text>
</comment>
<evidence type="ECO:0000256" key="2">
    <source>
        <dbReference type="SAM" id="Phobius"/>
    </source>
</evidence>
<feature type="region of interest" description="Disordered" evidence="1">
    <location>
        <begin position="1"/>
        <end position="27"/>
    </location>
</feature>
<proteinExistence type="predicted"/>
<dbReference type="Pfam" id="PF01979">
    <property type="entry name" value="Amidohydro_1"/>
    <property type="match status" value="1"/>
</dbReference>
<evidence type="ECO:0000313" key="6">
    <source>
        <dbReference type="Proteomes" id="UP000093000"/>
    </source>
</evidence>
<dbReference type="GO" id="GO:0016810">
    <property type="term" value="F:hydrolase activity, acting on carbon-nitrogen (but not peptide) bonds"/>
    <property type="evidence" value="ECO:0007669"/>
    <property type="project" value="InterPro"/>
</dbReference>
<keyword evidence="6" id="KW-1185">Reference proteome</keyword>
<dbReference type="EMBL" id="LUGH01000517">
    <property type="protein sequence ID" value="OBZ84380.1"/>
    <property type="molecule type" value="Genomic_DNA"/>
</dbReference>
<dbReference type="SUPFAM" id="SSF51338">
    <property type="entry name" value="Composite domain of metallo-dependent hydrolases"/>
    <property type="match status" value="1"/>
</dbReference>
<reference evidence="5 6" key="1">
    <citation type="submission" date="2016-03" db="EMBL/GenBank/DDBJ databases">
        <title>Choanephora cucurbitarum.</title>
        <authorList>
            <person name="Min B."/>
            <person name="Park H."/>
            <person name="Park J.-H."/>
            <person name="Shin H.-D."/>
            <person name="Choi I.-G."/>
        </authorList>
    </citation>
    <scope>NUCLEOTIDE SEQUENCE [LARGE SCALE GENOMIC DNA]</scope>
    <source>
        <strain evidence="5 6">KUS-F28377</strain>
    </source>
</reference>
<evidence type="ECO:0000259" key="4">
    <source>
        <dbReference type="Pfam" id="PF07969"/>
    </source>
</evidence>
<name>A0A1C7N5K5_9FUNG</name>
<dbReference type="Pfam" id="PF07969">
    <property type="entry name" value="Amidohydro_3"/>
    <property type="match status" value="1"/>
</dbReference>
<feature type="domain" description="Amidohydrolase-related" evidence="3">
    <location>
        <begin position="433"/>
        <end position="524"/>
    </location>
</feature>
<dbReference type="SUPFAM" id="SSF51556">
    <property type="entry name" value="Metallo-dependent hydrolases"/>
    <property type="match status" value="2"/>
</dbReference>
<dbReference type="PANTHER" id="PTHR43135:SF3">
    <property type="entry name" value="ALPHA-D-RIBOSE 1-METHYLPHOSPHONATE 5-TRIPHOSPHATE DIPHOSPHATASE"/>
    <property type="match status" value="1"/>
</dbReference>
<dbReference type="InterPro" id="IPR006680">
    <property type="entry name" value="Amidohydro-rel"/>
</dbReference>
<dbReference type="InterPro" id="IPR013108">
    <property type="entry name" value="Amidohydro_3"/>
</dbReference>
<gene>
    <name evidence="5" type="ORF">A0J61_07565</name>
</gene>
<organism evidence="5 6">
    <name type="scientific">Choanephora cucurbitarum</name>
    <dbReference type="NCBI Taxonomy" id="101091"/>
    <lineage>
        <taxon>Eukaryota</taxon>
        <taxon>Fungi</taxon>
        <taxon>Fungi incertae sedis</taxon>
        <taxon>Mucoromycota</taxon>
        <taxon>Mucoromycotina</taxon>
        <taxon>Mucoromycetes</taxon>
        <taxon>Mucorales</taxon>
        <taxon>Mucorineae</taxon>
        <taxon>Choanephoraceae</taxon>
        <taxon>Choanephoroideae</taxon>
        <taxon>Choanephora</taxon>
    </lineage>
</organism>
<dbReference type="STRING" id="101091.A0A1C7N5K5"/>